<keyword evidence="10 13" id="KW-0742">SOS response</keyword>
<comment type="subcellular location">
    <subcellularLocation>
        <location evidence="1 13 14">Cytoplasm</location>
    </subcellularLocation>
</comment>
<feature type="binding site" evidence="13">
    <location>
        <begin position="37"/>
        <end position="44"/>
    </location>
    <ligand>
        <name>ATP</name>
        <dbReference type="ChEBI" id="CHEBI:30616"/>
    </ligand>
</feature>
<keyword evidence="6 13" id="KW-0228">DNA excision</keyword>
<dbReference type="SUPFAM" id="SSF52540">
    <property type="entry name" value="P-loop containing nucleoside triphosphate hydrolases"/>
    <property type="match status" value="2"/>
</dbReference>
<keyword evidence="8 13" id="KW-0267">Excision nuclease</keyword>
<feature type="short sequence motif" description="Beta-hairpin" evidence="13">
    <location>
        <begin position="90"/>
        <end position="113"/>
    </location>
</feature>
<dbReference type="CDD" id="cd17916">
    <property type="entry name" value="DEXHc_UvrB"/>
    <property type="match status" value="1"/>
</dbReference>
<keyword evidence="15" id="KW-0175">Coiled coil</keyword>
<dbReference type="NCBIfam" id="NF003673">
    <property type="entry name" value="PRK05298.1"/>
    <property type="match status" value="1"/>
</dbReference>
<dbReference type="InterPro" id="IPR014001">
    <property type="entry name" value="Helicase_ATP-bd"/>
</dbReference>
<keyword evidence="5 13" id="KW-0227">DNA damage</keyword>
<dbReference type="Pfam" id="PF17757">
    <property type="entry name" value="UvrB_inter"/>
    <property type="match status" value="1"/>
</dbReference>
<evidence type="ECO:0000256" key="6">
    <source>
        <dbReference type="ARBA" id="ARBA00022769"/>
    </source>
</evidence>
<dbReference type="GO" id="GO:0006289">
    <property type="term" value="P:nucleotide-excision repair"/>
    <property type="evidence" value="ECO:0007669"/>
    <property type="project" value="UniProtKB-UniRule"/>
</dbReference>
<dbReference type="EMBL" id="DXEZ01000321">
    <property type="protein sequence ID" value="HIX55610.1"/>
    <property type="molecule type" value="Genomic_DNA"/>
</dbReference>
<comment type="subunit">
    <text evidence="11 13 14">Forms a heterotetramer with UvrA during the search for lesions. Interacts with UvrC in an incision complex.</text>
</comment>
<dbReference type="GO" id="GO:0016887">
    <property type="term" value="F:ATP hydrolysis activity"/>
    <property type="evidence" value="ECO:0007669"/>
    <property type="project" value="InterPro"/>
</dbReference>
<gene>
    <name evidence="13 19" type="primary">uvrB</name>
    <name evidence="19" type="ORF">H9853_11370</name>
</gene>
<comment type="domain">
    <text evidence="13">The beta-hairpin motif is involved in DNA binding.</text>
</comment>
<dbReference type="CDD" id="cd18790">
    <property type="entry name" value="SF2_C_UvrB"/>
    <property type="match status" value="1"/>
</dbReference>
<dbReference type="Proteomes" id="UP000824156">
    <property type="component" value="Unassembled WGS sequence"/>
</dbReference>
<dbReference type="PROSITE" id="PS51192">
    <property type="entry name" value="HELICASE_ATP_BIND_1"/>
    <property type="match status" value="1"/>
</dbReference>
<dbReference type="PANTHER" id="PTHR24029">
    <property type="entry name" value="UVRABC SYSTEM PROTEIN B"/>
    <property type="match status" value="1"/>
</dbReference>
<dbReference type="GO" id="GO:0005737">
    <property type="term" value="C:cytoplasm"/>
    <property type="evidence" value="ECO:0007669"/>
    <property type="project" value="UniProtKB-SubCell"/>
</dbReference>
<dbReference type="InterPro" id="IPR024759">
    <property type="entry name" value="UvrB_YAD/RRR_dom"/>
</dbReference>
<keyword evidence="4 13" id="KW-0547">Nucleotide-binding</keyword>
<dbReference type="InterPro" id="IPR001943">
    <property type="entry name" value="UVR_dom"/>
</dbReference>
<dbReference type="GO" id="GO:0009381">
    <property type="term" value="F:excinuclease ABC activity"/>
    <property type="evidence" value="ECO:0007669"/>
    <property type="project" value="UniProtKB-UniRule"/>
</dbReference>
<dbReference type="InterPro" id="IPR004807">
    <property type="entry name" value="UvrB"/>
</dbReference>
<evidence type="ECO:0000256" key="9">
    <source>
        <dbReference type="ARBA" id="ARBA00023204"/>
    </source>
</evidence>
<evidence type="ECO:0000256" key="7">
    <source>
        <dbReference type="ARBA" id="ARBA00022840"/>
    </source>
</evidence>
<dbReference type="NCBIfam" id="TIGR00631">
    <property type="entry name" value="uvrb"/>
    <property type="match status" value="1"/>
</dbReference>
<dbReference type="GO" id="GO:0003677">
    <property type="term" value="F:DNA binding"/>
    <property type="evidence" value="ECO:0007669"/>
    <property type="project" value="UniProtKB-UniRule"/>
</dbReference>
<evidence type="ECO:0000256" key="12">
    <source>
        <dbReference type="ARBA" id="ARBA00029504"/>
    </source>
</evidence>
<evidence type="ECO:0000256" key="14">
    <source>
        <dbReference type="RuleBase" id="RU003587"/>
    </source>
</evidence>
<evidence type="ECO:0000259" key="18">
    <source>
        <dbReference type="PROSITE" id="PS51194"/>
    </source>
</evidence>
<dbReference type="SMART" id="SM00490">
    <property type="entry name" value="HELICc"/>
    <property type="match status" value="1"/>
</dbReference>
<accession>A0A9D1WAG1</accession>
<keyword evidence="3 13" id="KW-0963">Cytoplasm</keyword>
<dbReference type="Gene3D" id="4.10.860.10">
    <property type="entry name" value="UVR domain"/>
    <property type="match status" value="1"/>
</dbReference>
<evidence type="ECO:0000256" key="5">
    <source>
        <dbReference type="ARBA" id="ARBA00022763"/>
    </source>
</evidence>
<comment type="function">
    <text evidence="13">The UvrABC repair system catalyzes the recognition and processing of DNA lesions. A damage recognition complex composed of 2 UvrA and 2 UvrB subunits scans DNA for abnormalities. Upon binding of the UvrA(2)B(2) complex to a putative damaged site, the DNA wraps around one UvrB monomer. DNA wrap is dependent on ATP binding by UvrB and probably causes local melting of the DNA helix, facilitating insertion of UvrB beta-hairpin between the DNA strands. Then UvrB probes one DNA strand for the presence of a lesion. If a lesion is found the UvrA subunits dissociate and the UvrB-DNA preincision complex is formed. This complex is subsequently bound by UvrC and the second UvrB is released. If no lesion is found, the DNA wraps around the other UvrB subunit that will check the other stand for damage.</text>
</comment>
<dbReference type="InterPro" id="IPR001650">
    <property type="entry name" value="Helicase_C-like"/>
</dbReference>
<dbReference type="Pfam" id="PF04851">
    <property type="entry name" value="ResIII"/>
    <property type="match status" value="1"/>
</dbReference>
<evidence type="ECO:0000256" key="3">
    <source>
        <dbReference type="ARBA" id="ARBA00022490"/>
    </source>
</evidence>
<evidence type="ECO:0000256" key="11">
    <source>
        <dbReference type="ARBA" id="ARBA00026033"/>
    </source>
</evidence>
<evidence type="ECO:0000256" key="2">
    <source>
        <dbReference type="ARBA" id="ARBA00008533"/>
    </source>
</evidence>
<keyword evidence="19" id="KW-0378">Hydrolase</keyword>
<evidence type="ECO:0000313" key="20">
    <source>
        <dbReference type="Proteomes" id="UP000824156"/>
    </source>
</evidence>
<dbReference type="Pfam" id="PF02151">
    <property type="entry name" value="UVR"/>
    <property type="match status" value="1"/>
</dbReference>
<comment type="similarity">
    <text evidence="2 13 14">Belongs to the UvrB family.</text>
</comment>
<protein>
    <recommendedName>
        <fullName evidence="12 13">UvrABC system protein B</fullName>
        <shortName evidence="13">Protein UvrB</shortName>
    </recommendedName>
    <alternativeName>
        <fullName evidence="13">Excinuclease ABC subunit B</fullName>
    </alternativeName>
</protein>
<name>A0A9D1WAG1_9SPHI</name>
<keyword evidence="9 13" id="KW-0234">DNA repair</keyword>
<dbReference type="InterPro" id="IPR027417">
    <property type="entry name" value="P-loop_NTPase"/>
</dbReference>
<organism evidence="19 20">
    <name type="scientific">Candidatus Sphingobacterium stercoripullorum</name>
    <dbReference type="NCBI Taxonomy" id="2838759"/>
    <lineage>
        <taxon>Bacteria</taxon>
        <taxon>Pseudomonadati</taxon>
        <taxon>Bacteroidota</taxon>
        <taxon>Sphingobacteriia</taxon>
        <taxon>Sphingobacteriales</taxon>
        <taxon>Sphingobacteriaceae</taxon>
        <taxon>Sphingobacterium</taxon>
    </lineage>
</organism>
<evidence type="ECO:0000256" key="1">
    <source>
        <dbReference type="ARBA" id="ARBA00004496"/>
    </source>
</evidence>
<dbReference type="InterPro" id="IPR036876">
    <property type="entry name" value="UVR_dom_sf"/>
</dbReference>
<evidence type="ECO:0000259" key="16">
    <source>
        <dbReference type="PROSITE" id="PS50151"/>
    </source>
</evidence>
<dbReference type="AlphaFoldDB" id="A0A9D1WAG1"/>
<evidence type="ECO:0000256" key="8">
    <source>
        <dbReference type="ARBA" id="ARBA00022881"/>
    </source>
</evidence>
<reference evidence="19" key="1">
    <citation type="journal article" date="2021" name="PeerJ">
        <title>Extensive microbial diversity within the chicken gut microbiome revealed by metagenomics and culture.</title>
        <authorList>
            <person name="Gilroy R."/>
            <person name="Ravi A."/>
            <person name="Getino M."/>
            <person name="Pursley I."/>
            <person name="Horton D.L."/>
            <person name="Alikhan N.F."/>
            <person name="Baker D."/>
            <person name="Gharbi K."/>
            <person name="Hall N."/>
            <person name="Watson M."/>
            <person name="Adriaenssens E.M."/>
            <person name="Foster-Nyarko E."/>
            <person name="Jarju S."/>
            <person name="Secka A."/>
            <person name="Antonio M."/>
            <person name="Oren A."/>
            <person name="Chaudhuri R.R."/>
            <person name="La Ragione R."/>
            <person name="Hildebrand F."/>
            <person name="Pallen M.J."/>
        </authorList>
    </citation>
    <scope>NUCLEOTIDE SEQUENCE</scope>
    <source>
        <strain evidence="19">1719</strain>
    </source>
</reference>
<feature type="domain" description="Helicase ATP-binding" evidence="17">
    <location>
        <begin position="24"/>
        <end position="202"/>
    </location>
</feature>
<evidence type="ECO:0000259" key="17">
    <source>
        <dbReference type="PROSITE" id="PS51192"/>
    </source>
</evidence>
<feature type="coiled-coil region" evidence="15">
    <location>
        <begin position="631"/>
        <end position="658"/>
    </location>
</feature>
<dbReference type="PROSITE" id="PS50151">
    <property type="entry name" value="UVR"/>
    <property type="match status" value="1"/>
</dbReference>
<dbReference type="Pfam" id="PF12344">
    <property type="entry name" value="UvrB"/>
    <property type="match status" value="1"/>
</dbReference>
<dbReference type="GO" id="GO:0009432">
    <property type="term" value="P:SOS response"/>
    <property type="evidence" value="ECO:0007669"/>
    <property type="project" value="UniProtKB-UniRule"/>
</dbReference>
<evidence type="ECO:0000256" key="13">
    <source>
        <dbReference type="HAMAP-Rule" id="MF_00204"/>
    </source>
</evidence>
<dbReference type="GO" id="GO:0009380">
    <property type="term" value="C:excinuclease repair complex"/>
    <property type="evidence" value="ECO:0007669"/>
    <property type="project" value="InterPro"/>
</dbReference>
<dbReference type="GO" id="GO:0005524">
    <property type="term" value="F:ATP binding"/>
    <property type="evidence" value="ECO:0007669"/>
    <property type="project" value="UniProtKB-UniRule"/>
</dbReference>
<feature type="domain" description="UVR" evidence="16">
    <location>
        <begin position="635"/>
        <end position="670"/>
    </location>
</feature>
<sequence length="676" mass="76944">MKLRLTSEFEPTGDQPGAIKLLTKGVEDGDIHQTLLGVTGSGKTFTIANVIENTQKPTLILSHNKTLAAQLYGEFKQFFPDNAVHYFVSYYDYYQPEAFIASSNTYIEKDLAINEEIEKLRLASTSALMSGRRDVIVVSSVSCIYGMGNPEDFSRSVFRIAQGTVISRNALLHKLVEILYSRTTHDFKRGTFRVKGDTVDVFPAYMDHAYRISFFGDEIDEMSEIDPVSGRTISKMSDLAIFPANLFVTPKEKFTESMWAIQEELVQRLAQLEDEGKHVEAKRLEERVTYDLEMMRELGYCSGIENYSRFFDGRKPGMRPFCLLDYFPDDYLMVIDESHVTLPQLRAMYGGDRSRKLSLVEHGFRLPAALDNRPLNFEEFESLSPQTIYVSATPGDYELEQTQGVIVEQVIRPTGLLDPEIEVRPVGTQVDDLLEEVAKTVSEGGRILVTTLTKRMAEELTKYMDRLNIKVRYIHSEVKTLERVEILRGLRLGEFDVLVGVNLLREGLDLPEVTLVAILDADKEGFLRSERSLIQTIGRAARNSEGRVIMYADKITKSMRVTIDETYRRRTKQIAYNKEHGITPRTVGKSKDEIMEQTSVADFRPAVAKAYVEPSVMDVVANDPVMEHLGEKDLKKAIDTTRRRMEKASESLDFLEAAKLRDEMFALEKLYEKKFV</sequence>
<dbReference type="InterPro" id="IPR041471">
    <property type="entry name" value="UvrB_inter"/>
</dbReference>
<evidence type="ECO:0000256" key="15">
    <source>
        <dbReference type="SAM" id="Coils"/>
    </source>
</evidence>
<evidence type="ECO:0000256" key="4">
    <source>
        <dbReference type="ARBA" id="ARBA00022741"/>
    </source>
</evidence>
<dbReference type="Pfam" id="PF00271">
    <property type="entry name" value="Helicase_C"/>
    <property type="match status" value="1"/>
</dbReference>
<reference evidence="19" key="2">
    <citation type="submission" date="2021-04" db="EMBL/GenBank/DDBJ databases">
        <authorList>
            <person name="Gilroy R."/>
        </authorList>
    </citation>
    <scope>NUCLEOTIDE SEQUENCE</scope>
    <source>
        <strain evidence="19">1719</strain>
    </source>
</reference>
<dbReference type="Gene3D" id="3.40.50.300">
    <property type="entry name" value="P-loop containing nucleotide triphosphate hydrolases"/>
    <property type="match status" value="3"/>
</dbReference>
<dbReference type="HAMAP" id="MF_00204">
    <property type="entry name" value="UvrB"/>
    <property type="match status" value="1"/>
</dbReference>
<evidence type="ECO:0000256" key="10">
    <source>
        <dbReference type="ARBA" id="ARBA00023236"/>
    </source>
</evidence>
<dbReference type="SUPFAM" id="SSF46600">
    <property type="entry name" value="C-terminal UvrC-binding domain of UvrB"/>
    <property type="match status" value="1"/>
</dbReference>
<dbReference type="PANTHER" id="PTHR24029:SF0">
    <property type="entry name" value="UVRABC SYSTEM PROTEIN B"/>
    <property type="match status" value="1"/>
</dbReference>
<dbReference type="PROSITE" id="PS51194">
    <property type="entry name" value="HELICASE_CTER"/>
    <property type="match status" value="1"/>
</dbReference>
<proteinExistence type="inferred from homology"/>
<dbReference type="InterPro" id="IPR006935">
    <property type="entry name" value="Helicase/UvrB_N"/>
</dbReference>
<dbReference type="SMART" id="SM00487">
    <property type="entry name" value="DEXDc"/>
    <property type="match status" value="1"/>
</dbReference>
<keyword evidence="7 13" id="KW-0067">ATP-binding</keyword>
<feature type="domain" description="Helicase C-terminal" evidence="18">
    <location>
        <begin position="429"/>
        <end position="582"/>
    </location>
</feature>
<evidence type="ECO:0000313" key="19">
    <source>
        <dbReference type="EMBL" id="HIX55610.1"/>
    </source>
</evidence>
<comment type="caution">
    <text evidence="19">The sequence shown here is derived from an EMBL/GenBank/DDBJ whole genome shotgun (WGS) entry which is preliminary data.</text>
</comment>